<evidence type="ECO:0000313" key="3">
    <source>
        <dbReference type="EMBL" id="SDN74201.1"/>
    </source>
</evidence>
<dbReference type="EMBL" id="LT629704">
    <property type="protein sequence ID" value="SDN74201.1"/>
    <property type="molecule type" value="Genomic_DNA"/>
</dbReference>
<evidence type="ECO:0000313" key="2">
    <source>
        <dbReference type="EMBL" id="KAF2407937.1"/>
    </source>
</evidence>
<reference evidence="3 4" key="2">
    <citation type="submission" date="2016-10" db="EMBL/GenBank/DDBJ databases">
        <authorList>
            <person name="de Groot N.N."/>
        </authorList>
    </citation>
    <scope>NUCLEOTIDE SEQUENCE [LARGE SCALE GENOMIC DNA]</scope>
    <source>
        <strain evidence="3 4">BS2772</strain>
    </source>
</reference>
<accession>A0A1H0DW29</accession>
<gene>
    <name evidence="2" type="ORF">PSAN_03180</name>
    <name evidence="3" type="ORF">SAMN04490179_5675</name>
</gene>
<dbReference type="InterPro" id="IPR010546">
    <property type="entry name" value="DUF1120"/>
</dbReference>
<dbReference type="Proteomes" id="UP000182470">
    <property type="component" value="Chromosome I"/>
</dbReference>
<dbReference type="AlphaFoldDB" id="A0A1H0DW29"/>
<dbReference type="Pfam" id="PF06551">
    <property type="entry name" value="DUF1120"/>
    <property type="match status" value="1"/>
</dbReference>
<organism evidence="3 4">
    <name type="scientific">Pseudomonas antarctica</name>
    <dbReference type="NCBI Taxonomy" id="219572"/>
    <lineage>
        <taxon>Bacteria</taxon>
        <taxon>Pseudomonadati</taxon>
        <taxon>Pseudomonadota</taxon>
        <taxon>Gammaproteobacteria</taxon>
        <taxon>Pseudomonadales</taxon>
        <taxon>Pseudomonadaceae</taxon>
        <taxon>Pseudomonas</taxon>
    </lineage>
</organism>
<protein>
    <recommendedName>
        <fullName evidence="6">Protein GltF</fullName>
    </recommendedName>
</protein>
<proteinExistence type="predicted"/>
<feature type="signal peptide" evidence="1">
    <location>
        <begin position="1"/>
        <end position="22"/>
    </location>
</feature>
<keyword evidence="1" id="KW-0732">Signal</keyword>
<evidence type="ECO:0000313" key="5">
    <source>
        <dbReference type="Proteomes" id="UP000748067"/>
    </source>
</evidence>
<dbReference type="OrthoDB" id="6602106at2"/>
<evidence type="ECO:0008006" key="6">
    <source>
        <dbReference type="Google" id="ProtNLM"/>
    </source>
</evidence>
<sequence>MNNLFALLSTALLLTSASTVFAASSADLTVKGLITPSACTPGLSSNVIDYGKVSAKDLKQDSYTFLGESLLQMTLTCDAPTLLALQGVDNRGNAYDSYNAYGLGLVSGKKLGGYTLAFRNATNNGAAISLLESGDNGRTWTENYLGDVLPISFLASFGDRSTGNWAPTPVQNVTSELNVQTLISPTAGMDLTNEIPILGSATLQVRYL</sequence>
<dbReference type="EMBL" id="JXDI01000001">
    <property type="protein sequence ID" value="KAF2407937.1"/>
    <property type="molecule type" value="Genomic_DNA"/>
</dbReference>
<evidence type="ECO:0000313" key="4">
    <source>
        <dbReference type="Proteomes" id="UP000182470"/>
    </source>
</evidence>
<evidence type="ECO:0000256" key="1">
    <source>
        <dbReference type="SAM" id="SignalP"/>
    </source>
</evidence>
<dbReference type="RefSeq" id="WP_083360021.1">
    <property type="nucleotide sequence ID" value="NZ_JXDI01000001.1"/>
</dbReference>
<feature type="chain" id="PRO_5009248076" description="Protein GltF" evidence="1">
    <location>
        <begin position="23"/>
        <end position="208"/>
    </location>
</feature>
<keyword evidence="5" id="KW-1185">Reference proteome</keyword>
<name>A0A1H0DW29_9PSED</name>
<reference evidence="2 5" key="1">
    <citation type="submission" date="2015-01" db="EMBL/GenBank/DDBJ databases">
        <title>Genome Sequence of Pseudomonas antarctica CMS 35.</title>
        <authorList>
            <person name="Voget S."/>
            <person name="Chow J."/>
            <person name="Daniel R."/>
            <person name="Streit W."/>
        </authorList>
    </citation>
    <scope>NUCLEOTIDE SEQUENCE [LARGE SCALE GENOMIC DNA]</scope>
    <source>
        <strain evidence="2 5">CMS 35</strain>
    </source>
</reference>
<dbReference type="Proteomes" id="UP000748067">
    <property type="component" value="Unassembled WGS sequence"/>
</dbReference>